<dbReference type="AlphaFoldDB" id="A0A391P9G3"/>
<feature type="transmembrane region" description="Helical" evidence="1">
    <location>
        <begin position="187"/>
        <end position="205"/>
    </location>
</feature>
<dbReference type="RefSeq" id="WP_119297560.1">
    <property type="nucleotide sequence ID" value="NZ_BHGK01000001.1"/>
</dbReference>
<sequence length="215" mass="24315">MRGLFEKDFRLLCQNRQTLVLFLMMAGFLGLTQNGTFVLGYLSFTFSILLTSTISYDEMDQGFEFLMTLPVTPKTYVKEKYGFCTVGVIFSVVLSGIIYLIVKGIHGEQILLGEELLTVLIFVPIVWCVIAIMVPIQLKFGAEKGRIAILMVYGGSAFLLYFVLKWIGEENVKLMTNFLNQWKPEALVLGGFLLSGLVLVISYGISRRIMEQKEY</sequence>
<evidence type="ECO:0008006" key="4">
    <source>
        <dbReference type="Google" id="ProtNLM"/>
    </source>
</evidence>
<feature type="transmembrane region" description="Helical" evidence="1">
    <location>
        <begin position="12"/>
        <end position="31"/>
    </location>
</feature>
<proteinExistence type="predicted"/>
<keyword evidence="1" id="KW-0812">Transmembrane</keyword>
<feature type="transmembrane region" description="Helical" evidence="1">
    <location>
        <begin position="116"/>
        <end position="136"/>
    </location>
</feature>
<evidence type="ECO:0000313" key="3">
    <source>
        <dbReference type="Proteomes" id="UP000265643"/>
    </source>
</evidence>
<feature type="transmembrane region" description="Helical" evidence="1">
    <location>
        <begin position="81"/>
        <end position="101"/>
    </location>
</feature>
<evidence type="ECO:0000313" key="2">
    <source>
        <dbReference type="EMBL" id="GCA66223.1"/>
    </source>
</evidence>
<protein>
    <recommendedName>
        <fullName evidence="4">ABC-2 transporter permease</fullName>
    </recommendedName>
</protein>
<dbReference type="InterPro" id="IPR025699">
    <property type="entry name" value="ABC2_memb-like"/>
</dbReference>
<organism evidence="2 3">
    <name type="scientific">Mediterraneibacter butyricigenes</name>
    <dbReference type="NCBI Taxonomy" id="2316025"/>
    <lineage>
        <taxon>Bacteria</taxon>
        <taxon>Bacillati</taxon>
        <taxon>Bacillota</taxon>
        <taxon>Clostridia</taxon>
        <taxon>Lachnospirales</taxon>
        <taxon>Lachnospiraceae</taxon>
        <taxon>Mediterraneibacter</taxon>
    </lineage>
</organism>
<keyword evidence="1" id="KW-1133">Transmembrane helix</keyword>
<evidence type="ECO:0000256" key="1">
    <source>
        <dbReference type="SAM" id="Phobius"/>
    </source>
</evidence>
<accession>A0A391P9G3</accession>
<dbReference type="Pfam" id="PF13346">
    <property type="entry name" value="ABC2_membrane_5"/>
    <property type="match status" value="1"/>
</dbReference>
<comment type="caution">
    <text evidence="2">The sequence shown here is derived from an EMBL/GenBank/DDBJ whole genome shotgun (WGS) entry which is preliminary data.</text>
</comment>
<feature type="transmembrane region" description="Helical" evidence="1">
    <location>
        <begin position="148"/>
        <end position="167"/>
    </location>
</feature>
<reference evidence="3" key="1">
    <citation type="submission" date="2018-09" db="EMBL/GenBank/DDBJ databases">
        <title>Draft Genome Sequence of Mediterraneibacter sp. KCTC 15684.</title>
        <authorList>
            <person name="Kim J.S."/>
            <person name="Han K.I."/>
            <person name="Suh M.K."/>
            <person name="Lee K.C."/>
            <person name="Eom M.K."/>
            <person name="Lee J.H."/>
            <person name="Park S.H."/>
            <person name="Kang S.W."/>
            <person name="Park J.E."/>
            <person name="Oh B.S."/>
            <person name="Yu S.Y."/>
            <person name="Choi S.H."/>
            <person name="Lee D.H."/>
            <person name="Yoon H."/>
            <person name="Kim B."/>
            <person name="Yang S.J."/>
            <person name="Lee J.S."/>
        </authorList>
    </citation>
    <scope>NUCLEOTIDE SEQUENCE [LARGE SCALE GENOMIC DNA]</scope>
    <source>
        <strain evidence="3">KCTC 15684</strain>
    </source>
</reference>
<dbReference type="EMBL" id="BHGK01000001">
    <property type="protein sequence ID" value="GCA66223.1"/>
    <property type="molecule type" value="Genomic_DNA"/>
</dbReference>
<keyword evidence="3" id="KW-1185">Reference proteome</keyword>
<keyword evidence="1" id="KW-0472">Membrane</keyword>
<gene>
    <name evidence="2" type="ORF">KGMB01110_06590</name>
</gene>
<dbReference type="Proteomes" id="UP000265643">
    <property type="component" value="Unassembled WGS sequence"/>
</dbReference>
<name>A0A391P9G3_9FIRM</name>